<evidence type="ECO:0000313" key="1">
    <source>
        <dbReference type="EMBL" id="KAK4265988.1"/>
    </source>
</evidence>
<proteinExistence type="predicted"/>
<organism evidence="1 2">
    <name type="scientific">Acacia crassicarpa</name>
    <name type="common">northern wattle</name>
    <dbReference type="NCBI Taxonomy" id="499986"/>
    <lineage>
        <taxon>Eukaryota</taxon>
        <taxon>Viridiplantae</taxon>
        <taxon>Streptophyta</taxon>
        <taxon>Embryophyta</taxon>
        <taxon>Tracheophyta</taxon>
        <taxon>Spermatophyta</taxon>
        <taxon>Magnoliopsida</taxon>
        <taxon>eudicotyledons</taxon>
        <taxon>Gunneridae</taxon>
        <taxon>Pentapetalae</taxon>
        <taxon>rosids</taxon>
        <taxon>fabids</taxon>
        <taxon>Fabales</taxon>
        <taxon>Fabaceae</taxon>
        <taxon>Caesalpinioideae</taxon>
        <taxon>mimosoid clade</taxon>
        <taxon>Acacieae</taxon>
        <taxon>Acacia</taxon>
    </lineage>
</organism>
<dbReference type="EMBL" id="JAWXYG010000008">
    <property type="protein sequence ID" value="KAK4265988.1"/>
    <property type="molecule type" value="Genomic_DNA"/>
</dbReference>
<sequence length="131" mass="15283">MEENSSHSKIALRLERCFSLQWNWVNDIPSEGAFRGVYNYKNGPPEWQIKHIGKVYAIAFWRHCKTHYNDHLAVGENRKTVEEIHDEVNKRFNILGRVFQAVCIFLAKGSPGKKDSEVHVKLVELRNMISM</sequence>
<evidence type="ECO:0000313" key="2">
    <source>
        <dbReference type="Proteomes" id="UP001293593"/>
    </source>
</evidence>
<keyword evidence="2" id="KW-1185">Reference proteome</keyword>
<dbReference type="Proteomes" id="UP001293593">
    <property type="component" value="Unassembled WGS sequence"/>
</dbReference>
<comment type="caution">
    <text evidence="1">The sequence shown here is derived from an EMBL/GenBank/DDBJ whole genome shotgun (WGS) entry which is preliminary data.</text>
</comment>
<protein>
    <submittedName>
        <fullName evidence="1">Uncharacterized protein</fullName>
    </submittedName>
</protein>
<gene>
    <name evidence="1" type="ORF">QN277_026966</name>
</gene>
<dbReference type="AlphaFoldDB" id="A0AAE1MLD7"/>
<reference evidence="1" key="1">
    <citation type="submission" date="2023-10" db="EMBL/GenBank/DDBJ databases">
        <title>Chromosome-level genome of the transformable northern wattle, Acacia crassicarpa.</title>
        <authorList>
            <person name="Massaro I."/>
            <person name="Sinha N.R."/>
            <person name="Poethig S."/>
            <person name="Leichty A.R."/>
        </authorList>
    </citation>
    <scope>NUCLEOTIDE SEQUENCE</scope>
    <source>
        <strain evidence="1">Acra3RX</strain>
        <tissue evidence="1">Leaf</tissue>
    </source>
</reference>
<accession>A0AAE1MLD7</accession>
<name>A0AAE1MLD7_9FABA</name>